<name>A0ABT3AUA2_9CYAN</name>
<reference evidence="3 4" key="1">
    <citation type="submission" date="2022-10" db="EMBL/GenBank/DDBJ databases">
        <title>Identification of biosynthetic pathway for the production of the potent trypsin inhibitor radiosumin.</title>
        <authorList>
            <person name="Fewer D.P."/>
            <person name="Delbaje E."/>
            <person name="Ouyang X."/>
            <person name="Agostino P.D."/>
            <person name="Wahlsten M."/>
            <person name="Jokela J."/>
            <person name="Permi P."/>
            <person name="Haapaniemi E."/>
            <person name="Koistinen H."/>
        </authorList>
    </citation>
    <scope>NUCLEOTIDE SEQUENCE [LARGE SCALE GENOMIC DNA]</scope>
    <source>
        <strain evidence="3 4">NIES-515</strain>
    </source>
</reference>
<dbReference type="Pfam" id="PF00535">
    <property type="entry name" value="Glycos_transf_2"/>
    <property type="match status" value="1"/>
</dbReference>
<comment type="caution">
    <text evidence="3">The sequence shown here is derived from an EMBL/GenBank/DDBJ whole genome shotgun (WGS) entry which is preliminary data.</text>
</comment>
<keyword evidence="4" id="KW-1185">Reference proteome</keyword>
<dbReference type="InterPro" id="IPR001173">
    <property type="entry name" value="Glyco_trans_2-like"/>
</dbReference>
<dbReference type="EMBL" id="JAOWRF010000064">
    <property type="protein sequence ID" value="MCV3212692.1"/>
    <property type="molecule type" value="Genomic_DNA"/>
</dbReference>
<dbReference type="GO" id="GO:0016757">
    <property type="term" value="F:glycosyltransferase activity"/>
    <property type="evidence" value="ECO:0007669"/>
    <property type="project" value="UniProtKB-KW"/>
</dbReference>
<feature type="domain" description="Glycosyltransferase 2-like" evidence="2">
    <location>
        <begin position="5"/>
        <end position="166"/>
    </location>
</feature>
<keyword evidence="3" id="KW-0328">Glycosyltransferase</keyword>
<organism evidence="3 4">
    <name type="scientific">Plectonema radiosum NIES-515</name>
    <dbReference type="NCBI Taxonomy" id="2986073"/>
    <lineage>
        <taxon>Bacteria</taxon>
        <taxon>Bacillati</taxon>
        <taxon>Cyanobacteriota</taxon>
        <taxon>Cyanophyceae</taxon>
        <taxon>Oscillatoriophycideae</taxon>
        <taxon>Oscillatoriales</taxon>
        <taxon>Microcoleaceae</taxon>
        <taxon>Plectonema</taxon>
    </lineage>
</organism>
<dbReference type="Gene3D" id="3.90.550.10">
    <property type="entry name" value="Spore Coat Polysaccharide Biosynthesis Protein SpsA, Chain A"/>
    <property type="match status" value="1"/>
</dbReference>
<gene>
    <name evidence="3" type="ORF">OGM63_03955</name>
</gene>
<evidence type="ECO:0000259" key="2">
    <source>
        <dbReference type="Pfam" id="PF00535"/>
    </source>
</evidence>
<sequence length="336" mass="38365">MPYVSVIIPAYNAMAYLPETLESVFQQTFPDFEVLIIDDGSSDRTVEWASQIADLRVKLICQTNQGSSVARNTGITAAQGEYIALLDADDIWEPTKLEKQVRLLEENPSVGLVDTWTVLVNQQNKSTGKVIVSHAEKDAWKQLVQFKTVCCCDSTPLIRRSCFETVGLFNPDLPFLEDLDMWIRLASRYEFGVVKEPLVRYRQHPGSKSTNCQGMLEAFRTIIEKAFESVQVELLPLRDRGYGRVNLYLAWRAINNKDYEQAVHFNYQAIAHYPQLIFSWDFIRQSIALGLLKRLGSQTYDRVRSLVQTMRRSAGEWNSRLNKQSPPAQTSEKTAI</sequence>
<evidence type="ECO:0000313" key="3">
    <source>
        <dbReference type="EMBL" id="MCV3212692.1"/>
    </source>
</evidence>
<dbReference type="EC" id="2.4.-.-" evidence="3"/>
<proteinExistence type="predicted"/>
<dbReference type="InterPro" id="IPR029044">
    <property type="entry name" value="Nucleotide-diphossugar_trans"/>
</dbReference>
<feature type="region of interest" description="Disordered" evidence="1">
    <location>
        <begin position="317"/>
        <end position="336"/>
    </location>
</feature>
<feature type="compositionally biased region" description="Polar residues" evidence="1">
    <location>
        <begin position="319"/>
        <end position="336"/>
    </location>
</feature>
<dbReference type="SUPFAM" id="SSF53448">
    <property type="entry name" value="Nucleotide-diphospho-sugar transferases"/>
    <property type="match status" value="1"/>
</dbReference>
<protein>
    <submittedName>
        <fullName evidence="3">Glycosyltransferase</fullName>
        <ecNumber evidence="3">2.4.-.-</ecNumber>
    </submittedName>
</protein>
<dbReference type="Proteomes" id="UP001526143">
    <property type="component" value="Unassembled WGS sequence"/>
</dbReference>
<dbReference type="InterPro" id="IPR050834">
    <property type="entry name" value="Glycosyltransf_2"/>
</dbReference>
<evidence type="ECO:0000313" key="4">
    <source>
        <dbReference type="Proteomes" id="UP001526143"/>
    </source>
</evidence>
<dbReference type="RefSeq" id="WP_263744202.1">
    <property type="nucleotide sequence ID" value="NZ_JAOWRF010000064.1"/>
</dbReference>
<keyword evidence="3" id="KW-0808">Transferase</keyword>
<dbReference type="PANTHER" id="PTHR43685">
    <property type="entry name" value="GLYCOSYLTRANSFERASE"/>
    <property type="match status" value="1"/>
</dbReference>
<evidence type="ECO:0000256" key="1">
    <source>
        <dbReference type="SAM" id="MobiDB-lite"/>
    </source>
</evidence>
<dbReference type="PANTHER" id="PTHR43685:SF2">
    <property type="entry name" value="GLYCOSYLTRANSFERASE 2-LIKE DOMAIN-CONTAINING PROTEIN"/>
    <property type="match status" value="1"/>
</dbReference>
<accession>A0ABT3AUA2</accession>